<reference evidence="7" key="1">
    <citation type="journal article" date="2019" name="IScience">
        <title>Narwhal Genome Reveals Long-Term Low Genetic Diversity despite Current Large Abundance Size.</title>
        <authorList>
            <person name="Westbury M.V."/>
            <person name="Petersen B."/>
            <person name="Garde E."/>
            <person name="Heide-Jorgensen M.P."/>
            <person name="Lorenzen E.D."/>
        </authorList>
    </citation>
    <scope>NUCLEOTIDE SEQUENCE [LARGE SCALE GENOMIC DNA]</scope>
</reference>
<dbReference type="Proteomes" id="UP000308365">
    <property type="component" value="Unassembled WGS sequence"/>
</dbReference>
<dbReference type="GO" id="GO:0005737">
    <property type="term" value="C:cytoplasm"/>
    <property type="evidence" value="ECO:0007669"/>
    <property type="project" value="UniProtKB-SubCell"/>
</dbReference>
<dbReference type="InterPro" id="IPR037545">
    <property type="entry name" value="DENN_FNIP1/2"/>
</dbReference>
<keyword evidence="2" id="KW-0963">Cytoplasm</keyword>
<evidence type="ECO:0000313" key="6">
    <source>
        <dbReference type="EMBL" id="TKC48093.1"/>
    </source>
</evidence>
<feature type="non-terminal residue" evidence="6">
    <location>
        <position position="1"/>
    </location>
</feature>
<keyword evidence="4" id="KW-1133">Transmembrane helix</keyword>
<organism evidence="6 7">
    <name type="scientific">Monodon monoceros</name>
    <name type="common">Narwhal</name>
    <name type="synonym">Ceratodon monodon</name>
    <dbReference type="NCBI Taxonomy" id="40151"/>
    <lineage>
        <taxon>Eukaryota</taxon>
        <taxon>Metazoa</taxon>
        <taxon>Chordata</taxon>
        <taxon>Craniata</taxon>
        <taxon>Vertebrata</taxon>
        <taxon>Euteleostomi</taxon>
        <taxon>Mammalia</taxon>
        <taxon>Eutheria</taxon>
        <taxon>Laurasiatheria</taxon>
        <taxon>Artiodactyla</taxon>
        <taxon>Whippomorpha</taxon>
        <taxon>Cetacea</taxon>
        <taxon>Odontoceti</taxon>
        <taxon>Monodontidae</taxon>
        <taxon>Monodon</taxon>
    </lineage>
</organism>
<dbReference type="InterPro" id="IPR028084">
    <property type="entry name" value="FNIP_N_dom"/>
</dbReference>
<dbReference type="GO" id="GO:0042030">
    <property type="term" value="F:ATPase inhibitor activity"/>
    <property type="evidence" value="ECO:0007669"/>
    <property type="project" value="TreeGrafter"/>
</dbReference>
<feature type="compositionally biased region" description="Low complexity" evidence="3">
    <location>
        <begin position="392"/>
        <end position="403"/>
    </location>
</feature>
<name>A0A4U1FEG2_MONMO</name>
<keyword evidence="4" id="KW-0472">Membrane</keyword>
<dbReference type="GO" id="GO:0051087">
    <property type="term" value="F:protein-folding chaperone binding"/>
    <property type="evidence" value="ECO:0007669"/>
    <property type="project" value="TreeGrafter"/>
</dbReference>
<feature type="region of interest" description="Disordered" evidence="3">
    <location>
        <begin position="378"/>
        <end position="410"/>
    </location>
</feature>
<evidence type="ECO:0000256" key="2">
    <source>
        <dbReference type="ARBA" id="ARBA00022490"/>
    </source>
</evidence>
<dbReference type="PANTHER" id="PTHR21634:SF11">
    <property type="entry name" value="FOLLICULIN-INTERACTING PROTEIN 2"/>
    <property type="match status" value="1"/>
</dbReference>
<dbReference type="PANTHER" id="PTHR21634">
    <property type="entry name" value="RE13835P"/>
    <property type="match status" value="1"/>
</dbReference>
<dbReference type="AlphaFoldDB" id="A0A4U1FEG2"/>
<evidence type="ECO:0000256" key="3">
    <source>
        <dbReference type="SAM" id="MobiDB-lite"/>
    </source>
</evidence>
<comment type="subcellular location">
    <subcellularLocation>
        <location evidence="1">Cytoplasm</location>
    </subcellularLocation>
</comment>
<proteinExistence type="predicted"/>
<evidence type="ECO:0000256" key="1">
    <source>
        <dbReference type="ARBA" id="ARBA00004496"/>
    </source>
</evidence>
<sequence>CPRRDGPAAVPGRALSRAEAAEPQPQPSRSAMAPTLLQRLFNRKGGGGSAAAAAAAAAAPGRAPREGPAFSRALDGSLVSSRAQELHPALQSAVERDLDRAVLDFALTADDCPLLRSLHRGWSFTAWTVKVGSVFNTVVATRVVLRALLSVSAGLLPSRRYSGKHSERLVTRPGGGRGDRIPADETHPERGLAHQRPKGDESEQPPYGGCCIEAANWLTLCRALILISIDDKQGRTAVTINWSCSQLDLNEIRLIVYQDCERRGRQVLFDSKAVHKIEEVATQTRVRLSASHGADAKHRTSDATRSEFAAEGGVGVVVVVMVTVVMVEVRVMVVMEVMVVVMVMEVMEVMVMEVMVAVTEVMVVVVVLAVVKTEDVPTKTPAKCCQGGGSGSLSSHGSSGGSLPHAKEQLPKYQYTRPASDVNMLGEMMFGSVAMSYKGSTLKIHYIRLQDSFEYINQDPNLGKLNTNQNNLGPCRTGSTLVHSTPVDMPSRGQSEDRDSGIARSGTCFPLAGRPWSEPSL</sequence>
<feature type="region of interest" description="Disordered" evidence="3">
    <location>
        <begin position="1"/>
        <end position="35"/>
    </location>
</feature>
<evidence type="ECO:0000259" key="5">
    <source>
        <dbReference type="PROSITE" id="PS51836"/>
    </source>
</evidence>
<protein>
    <recommendedName>
        <fullName evidence="5">UDENN FNIP1/2-type domain-containing protein</fullName>
    </recommendedName>
</protein>
<accession>A0A4U1FEG2</accession>
<feature type="region of interest" description="Disordered" evidence="3">
    <location>
        <begin position="164"/>
        <end position="205"/>
    </location>
</feature>
<evidence type="ECO:0000256" key="4">
    <source>
        <dbReference type="SAM" id="Phobius"/>
    </source>
</evidence>
<feature type="transmembrane region" description="Helical" evidence="4">
    <location>
        <begin position="349"/>
        <end position="371"/>
    </location>
</feature>
<keyword evidence="4" id="KW-0812">Transmembrane</keyword>
<feature type="compositionally biased region" description="Basic and acidic residues" evidence="3">
    <location>
        <begin position="177"/>
        <end position="201"/>
    </location>
</feature>
<dbReference type="Pfam" id="PF14636">
    <property type="entry name" value="FNIP_N"/>
    <property type="match status" value="2"/>
</dbReference>
<feature type="transmembrane region" description="Helical" evidence="4">
    <location>
        <begin position="308"/>
        <end position="329"/>
    </location>
</feature>
<dbReference type="EMBL" id="RWIC01000179">
    <property type="protein sequence ID" value="TKC48093.1"/>
    <property type="molecule type" value="Genomic_DNA"/>
</dbReference>
<feature type="region of interest" description="Disordered" evidence="3">
    <location>
        <begin position="481"/>
        <end position="503"/>
    </location>
</feature>
<gene>
    <name evidence="6" type="ORF">EI555_014450</name>
</gene>
<dbReference type="PROSITE" id="PS51836">
    <property type="entry name" value="DENN_FNIP12"/>
    <property type="match status" value="1"/>
</dbReference>
<comment type="caution">
    <text evidence="6">The sequence shown here is derived from an EMBL/GenBank/DDBJ whole genome shotgun (WGS) entry which is preliminary data.</text>
</comment>
<feature type="domain" description="UDENN FNIP1/2-type" evidence="5">
    <location>
        <begin position="247"/>
        <end position="521"/>
    </location>
</feature>
<evidence type="ECO:0000313" key="7">
    <source>
        <dbReference type="Proteomes" id="UP000308365"/>
    </source>
</evidence>